<dbReference type="EMBL" id="CAJVPT010003075">
    <property type="protein sequence ID" value="CAG8491392.1"/>
    <property type="molecule type" value="Genomic_DNA"/>
</dbReference>
<gene>
    <name evidence="1" type="ORF">ACOLOM_LOCUS2393</name>
</gene>
<dbReference type="Proteomes" id="UP000789525">
    <property type="component" value="Unassembled WGS sequence"/>
</dbReference>
<sequence length="634" mass="69214">MDKSGTHTNSIVSTTLDYHYIGNSNLETLLNAIEVSPINLSQKCHLTKKNVVISCFSSDSNETSKLQHSSHSSVSCHHQQPRLGESNDDDKDQTPAAMSISSLIELEHSTPPTPPDTSLIFPGLSTTPTKLSPNPSPNSSPTQPTSISASSPTYSISFPCLQPSPPSNTFLSSFPLPSANQAVDNIYNTRNSSPSSVSNNCKRKIIDSFAVEKTRSKLRCFTEEPLTLNSTHSPSEDNGDELSILSSSSGMSSPRRTHCSHNNTFADNNTSNTCQSTTITCYHASVAQKSYGSEKRFLCPPPVVTLERHNVNYRGKYNTKPEVSISVVCETGERSLERKILLDENMKGTFKYLHVSGTAKAKQFTLKLKVFHKDSTVPYVVSDSSPVTIISKPSKKTAKARNMSSCILSGSHISLFNRINSQTVRTKYMFIEGDQLCAKGSSWSSFIITVVNHGTRTFSSVTTGTSPKGSNSPTFVNSPNSTLITYGSEITLSNPATGFTSDRLIIRKVEKGKIAQGACGPVSQMQKVALQSVRLGTREPHYLSATDPMNGAQSQEQCAANGASLFLGYQPSKVVHVQNIEFANESLRVTPAQSCINNTSFVAVEEVDDYLCWTIVGICMYSWHLEENSFFIYH</sequence>
<keyword evidence="2" id="KW-1185">Reference proteome</keyword>
<comment type="caution">
    <text evidence="1">The sequence shown here is derived from an EMBL/GenBank/DDBJ whole genome shotgun (WGS) entry which is preliminary data.</text>
</comment>
<evidence type="ECO:0000313" key="1">
    <source>
        <dbReference type="EMBL" id="CAG8491392.1"/>
    </source>
</evidence>
<name>A0ACA9KUM6_9GLOM</name>
<reference evidence="1" key="1">
    <citation type="submission" date="2021-06" db="EMBL/GenBank/DDBJ databases">
        <authorList>
            <person name="Kallberg Y."/>
            <person name="Tangrot J."/>
            <person name="Rosling A."/>
        </authorList>
    </citation>
    <scope>NUCLEOTIDE SEQUENCE</scope>
    <source>
        <strain evidence="1">CL356</strain>
    </source>
</reference>
<organism evidence="1 2">
    <name type="scientific">Acaulospora colombiana</name>
    <dbReference type="NCBI Taxonomy" id="27376"/>
    <lineage>
        <taxon>Eukaryota</taxon>
        <taxon>Fungi</taxon>
        <taxon>Fungi incertae sedis</taxon>
        <taxon>Mucoromycota</taxon>
        <taxon>Glomeromycotina</taxon>
        <taxon>Glomeromycetes</taxon>
        <taxon>Diversisporales</taxon>
        <taxon>Acaulosporaceae</taxon>
        <taxon>Acaulospora</taxon>
    </lineage>
</organism>
<proteinExistence type="predicted"/>
<accession>A0ACA9KUM6</accession>
<evidence type="ECO:0000313" key="2">
    <source>
        <dbReference type="Proteomes" id="UP000789525"/>
    </source>
</evidence>
<protein>
    <submittedName>
        <fullName evidence="1">7618_t:CDS:1</fullName>
    </submittedName>
</protein>